<comment type="similarity">
    <text evidence="1">Belongs to the SdhE FAD assembly factor family.</text>
</comment>
<evidence type="ECO:0000256" key="3">
    <source>
        <dbReference type="ARBA" id="ARBA00023186"/>
    </source>
</evidence>
<dbReference type="OrthoDB" id="9807264at2"/>
<evidence type="ECO:0000256" key="1">
    <source>
        <dbReference type="ARBA" id="ARBA00008571"/>
    </source>
</evidence>
<name>A0A286GEY9_9PROT</name>
<dbReference type="Proteomes" id="UP000219621">
    <property type="component" value="Unassembled WGS sequence"/>
</dbReference>
<dbReference type="GO" id="GO:0006099">
    <property type="term" value="P:tricarboxylic acid cycle"/>
    <property type="evidence" value="ECO:0007669"/>
    <property type="project" value="TreeGrafter"/>
</dbReference>
<dbReference type="RefSeq" id="WP_097278752.1">
    <property type="nucleotide sequence ID" value="NZ_OCNJ01000003.1"/>
</dbReference>
<sequence>MDEIRRKRLIYRANHRGMKEADVMIGRFVETHIDRLSPEQVDRLESLMDELDLDIMDWLMDRHPVPARHDTDVFAMLKAFEPADREAYR</sequence>
<gene>
    <name evidence="4" type="ORF">SAMN05421508_103340</name>
</gene>
<evidence type="ECO:0000313" key="4">
    <source>
        <dbReference type="EMBL" id="SOD94070.1"/>
    </source>
</evidence>
<dbReference type="InterPro" id="IPR036714">
    <property type="entry name" value="SDH_sf"/>
</dbReference>
<keyword evidence="5" id="KW-1185">Reference proteome</keyword>
<evidence type="ECO:0000256" key="2">
    <source>
        <dbReference type="ARBA" id="ARBA00019418"/>
    </source>
</evidence>
<dbReference type="Gene3D" id="1.10.150.250">
    <property type="entry name" value="Flavinator of succinate dehydrogenase"/>
    <property type="match status" value="1"/>
</dbReference>
<dbReference type="PANTHER" id="PTHR12469">
    <property type="entry name" value="PROTEIN EMI5 HOMOLOG, MITOCHONDRIAL"/>
    <property type="match status" value="1"/>
</dbReference>
<keyword evidence="3" id="KW-0143">Chaperone</keyword>
<protein>
    <recommendedName>
        <fullName evidence="2">FAD assembly factor SdhE</fullName>
    </recommendedName>
</protein>
<dbReference type="SUPFAM" id="SSF109910">
    <property type="entry name" value="YgfY-like"/>
    <property type="match status" value="1"/>
</dbReference>
<proteinExistence type="inferred from homology"/>
<dbReference type="InterPro" id="IPR005631">
    <property type="entry name" value="SDH"/>
</dbReference>
<accession>A0A286GEY9</accession>
<dbReference type="Pfam" id="PF03937">
    <property type="entry name" value="Sdh5"/>
    <property type="match status" value="1"/>
</dbReference>
<dbReference type="PANTHER" id="PTHR12469:SF2">
    <property type="entry name" value="SUCCINATE DEHYDROGENASE ASSEMBLY FACTOR 2, MITOCHONDRIAL"/>
    <property type="match status" value="1"/>
</dbReference>
<evidence type="ECO:0000313" key="5">
    <source>
        <dbReference type="Proteomes" id="UP000219621"/>
    </source>
</evidence>
<dbReference type="EMBL" id="OCNJ01000003">
    <property type="protein sequence ID" value="SOD94070.1"/>
    <property type="molecule type" value="Genomic_DNA"/>
</dbReference>
<reference evidence="4 5" key="1">
    <citation type="submission" date="2017-09" db="EMBL/GenBank/DDBJ databases">
        <authorList>
            <person name="Ehlers B."/>
            <person name="Leendertz F.H."/>
        </authorList>
    </citation>
    <scope>NUCLEOTIDE SEQUENCE [LARGE SCALE GENOMIC DNA]</scope>
    <source>
        <strain evidence="4 5">USBA 140</strain>
    </source>
</reference>
<organism evidence="4 5">
    <name type="scientific">Caenispirillum bisanense</name>
    <dbReference type="NCBI Taxonomy" id="414052"/>
    <lineage>
        <taxon>Bacteria</taxon>
        <taxon>Pseudomonadati</taxon>
        <taxon>Pseudomonadota</taxon>
        <taxon>Alphaproteobacteria</taxon>
        <taxon>Rhodospirillales</taxon>
        <taxon>Novispirillaceae</taxon>
        <taxon>Caenispirillum</taxon>
    </lineage>
</organism>
<dbReference type="AlphaFoldDB" id="A0A286GEY9"/>